<name>A0A7W3QLB0_ACTNM</name>
<dbReference type="InterPro" id="IPR000868">
    <property type="entry name" value="Isochorismatase-like_dom"/>
</dbReference>
<sequence length="181" mass="19760">MGGTAVVVIDMLNPYRHEDAEPLAESVAGMVGPLSRLIDRVRRGEGKEALLVYVNDNHGDFSATREDLVAAACEGARPDLVEPIVPASDCAFLPKVRHSAFYGTSLEYVLSRNGIERVVLTGQVTEQCILYTALDAYVRHFEVQVPRDAVAALHPDLGEAALRMMELNMHAEIVDADACLR</sequence>
<reference evidence="3 4" key="1">
    <citation type="submission" date="2020-08" db="EMBL/GenBank/DDBJ databases">
        <title>Genomic Encyclopedia of Type Strains, Phase IV (KMG-IV): sequencing the most valuable type-strain genomes for metagenomic binning, comparative biology and taxonomic classification.</title>
        <authorList>
            <person name="Goeker M."/>
        </authorList>
    </citation>
    <scope>NUCLEOTIDE SEQUENCE [LARGE SCALE GENOMIC DNA]</scope>
    <source>
        <strain evidence="3 4">DSM 44197</strain>
    </source>
</reference>
<dbReference type="SUPFAM" id="SSF52499">
    <property type="entry name" value="Isochorismatase-like hydrolases"/>
    <property type="match status" value="1"/>
</dbReference>
<dbReference type="InterPro" id="IPR050272">
    <property type="entry name" value="Isochorismatase-like_hydrls"/>
</dbReference>
<evidence type="ECO:0000256" key="1">
    <source>
        <dbReference type="ARBA" id="ARBA00022801"/>
    </source>
</evidence>
<keyword evidence="4" id="KW-1185">Reference proteome</keyword>
<dbReference type="Pfam" id="PF00857">
    <property type="entry name" value="Isochorismatase"/>
    <property type="match status" value="1"/>
</dbReference>
<organism evidence="3 4">
    <name type="scientific">Actinomadura namibiensis</name>
    <dbReference type="NCBI Taxonomy" id="182080"/>
    <lineage>
        <taxon>Bacteria</taxon>
        <taxon>Bacillati</taxon>
        <taxon>Actinomycetota</taxon>
        <taxon>Actinomycetes</taxon>
        <taxon>Streptosporangiales</taxon>
        <taxon>Thermomonosporaceae</taxon>
        <taxon>Actinomadura</taxon>
    </lineage>
</organism>
<dbReference type="InterPro" id="IPR036380">
    <property type="entry name" value="Isochorismatase-like_sf"/>
</dbReference>
<protein>
    <submittedName>
        <fullName evidence="3">Nicotinamidase-related amidase</fullName>
    </submittedName>
</protein>
<gene>
    <name evidence="3" type="ORF">HNR61_002882</name>
</gene>
<evidence type="ECO:0000313" key="4">
    <source>
        <dbReference type="Proteomes" id="UP000572680"/>
    </source>
</evidence>
<dbReference type="CDD" id="cd00431">
    <property type="entry name" value="cysteine_hydrolases"/>
    <property type="match status" value="1"/>
</dbReference>
<dbReference type="AlphaFoldDB" id="A0A7W3QLB0"/>
<evidence type="ECO:0000313" key="3">
    <source>
        <dbReference type="EMBL" id="MBA8951251.1"/>
    </source>
</evidence>
<dbReference type="PANTHER" id="PTHR43540:SF6">
    <property type="entry name" value="ISOCHORISMATASE-LIKE DOMAIN-CONTAINING PROTEIN"/>
    <property type="match status" value="1"/>
</dbReference>
<comment type="caution">
    <text evidence="3">The sequence shown here is derived from an EMBL/GenBank/DDBJ whole genome shotgun (WGS) entry which is preliminary data.</text>
</comment>
<keyword evidence="1" id="KW-0378">Hydrolase</keyword>
<accession>A0A7W3QLB0</accession>
<proteinExistence type="predicted"/>
<dbReference type="Proteomes" id="UP000572680">
    <property type="component" value="Unassembled WGS sequence"/>
</dbReference>
<evidence type="ECO:0000259" key="2">
    <source>
        <dbReference type="Pfam" id="PF00857"/>
    </source>
</evidence>
<feature type="domain" description="Isochorismatase-like" evidence="2">
    <location>
        <begin position="4"/>
        <end position="176"/>
    </location>
</feature>
<dbReference type="GO" id="GO:0016787">
    <property type="term" value="F:hydrolase activity"/>
    <property type="evidence" value="ECO:0007669"/>
    <property type="project" value="UniProtKB-KW"/>
</dbReference>
<dbReference type="Gene3D" id="3.40.50.850">
    <property type="entry name" value="Isochorismatase-like"/>
    <property type="match status" value="1"/>
</dbReference>
<dbReference type="RefSeq" id="WP_182843604.1">
    <property type="nucleotide sequence ID" value="NZ_BAAALP010000004.1"/>
</dbReference>
<dbReference type="EMBL" id="JACJIA010000003">
    <property type="protein sequence ID" value="MBA8951251.1"/>
    <property type="molecule type" value="Genomic_DNA"/>
</dbReference>
<dbReference type="PANTHER" id="PTHR43540">
    <property type="entry name" value="PEROXYUREIDOACRYLATE/UREIDOACRYLATE AMIDOHYDROLASE-RELATED"/>
    <property type="match status" value="1"/>
</dbReference>